<reference evidence="10" key="1">
    <citation type="journal article" date="2019" name="bioRxiv">
        <title>Bacterially produced spermidine induces plant systemic susceptibility to pathogens.</title>
        <authorList>
            <person name="Melnyk R.A."/>
            <person name="Beskrovnaya P.A."/>
            <person name="Liu Z."/>
            <person name="Song Y."/>
            <person name="Haney C.H."/>
        </authorList>
    </citation>
    <scope>NUCLEOTIDE SEQUENCE [LARGE SCALE GENOMIC DNA]</scope>
    <source>
        <strain evidence="10">Dha-51</strain>
    </source>
</reference>
<keyword evidence="3" id="KW-1003">Cell membrane</keyword>
<evidence type="ECO:0000256" key="7">
    <source>
        <dbReference type="ARBA" id="ARBA00023136"/>
    </source>
</evidence>
<feature type="transmembrane region" description="Helical" evidence="8">
    <location>
        <begin position="87"/>
        <end position="106"/>
    </location>
</feature>
<dbReference type="AlphaFoldDB" id="A0A1H2P836"/>
<dbReference type="Proteomes" id="UP000295254">
    <property type="component" value="Unassembled WGS sequence"/>
</dbReference>
<dbReference type="GO" id="GO:0005886">
    <property type="term" value="C:plasma membrane"/>
    <property type="evidence" value="ECO:0007669"/>
    <property type="project" value="TreeGrafter"/>
</dbReference>
<protein>
    <submittedName>
        <fullName evidence="9">NADH:quinone oxidoreductase</fullName>
    </submittedName>
</protein>
<sequence>MSRSFTLLNSLMLTPLLGATGSLVTALGLWLMFTVVTCAFGLCMGFLRSRLAPATHLLAAIFIAATLTSCVQLLLQAWSLPWQQQLGIYAALIALQCLVLEHGGFFQTTWPERLRLTGVLGALMMTLGVLREIIGGGTLGSHLTWLFANASPDWHGWILLTDGGLRLVTLLPGGFILLGLLIAAWQAWRSTPSH</sequence>
<evidence type="ECO:0000256" key="1">
    <source>
        <dbReference type="ARBA" id="ARBA00004127"/>
    </source>
</evidence>
<keyword evidence="4 8" id="KW-0812">Transmembrane</keyword>
<evidence type="ECO:0000256" key="3">
    <source>
        <dbReference type="ARBA" id="ARBA00022519"/>
    </source>
</evidence>
<name>A0A1H2P836_PSEVA</name>
<keyword evidence="7 8" id="KW-0472">Membrane</keyword>
<dbReference type="GO" id="GO:0012505">
    <property type="term" value="C:endomembrane system"/>
    <property type="evidence" value="ECO:0007669"/>
    <property type="project" value="UniProtKB-SubCell"/>
</dbReference>
<feature type="transmembrane region" description="Helical" evidence="8">
    <location>
        <begin position="28"/>
        <end position="47"/>
    </location>
</feature>
<comment type="subcellular location">
    <subcellularLocation>
        <location evidence="1">Endomembrane system</location>
        <topology evidence="1">Multi-pass membrane protein</topology>
    </subcellularLocation>
</comment>
<keyword evidence="3" id="KW-0997">Cell inner membrane</keyword>
<gene>
    <name evidence="9" type="ORF">EIY72_02300</name>
</gene>
<keyword evidence="6 8" id="KW-1133">Transmembrane helix</keyword>
<keyword evidence="5" id="KW-1278">Translocase</keyword>
<dbReference type="PIRSF" id="PIRSF006102">
    <property type="entry name" value="NQR_DE"/>
    <property type="match status" value="1"/>
</dbReference>
<keyword evidence="10" id="KW-1185">Reference proteome</keyword>
<dbReference type="STRING" id="95300.SAMN05216558_4117"/>
<feature type="transmembrane region" description="Helical" evidence="8">
    <location>
        <begin position="54"/>
        <end position="75"/>
    </location>
</feature>
<comment type="caution">
    <text evidence="9">The sequence shown here is derived from an EMBL/GenBank/DDBJ whole genome shotgun (WGS) entry which is preliminary data.</text>
</comment>
<evidence type="ECO:0000256" key="4">
    <source>
        <dbReference type="ARBA" id="ARBA00022692"/>
    </source>
</evidence>
<evidence type="ECO:0000256" key="6">
    <source>
        <dbReference type="ARBA" id="ARBA00022989"/>
    </source>
</evidence>
<dbReference type="PANTHER" id="PTHR30586">
    <property type="entry name" value="ELECTRON TRANSPORT COMPLEX PROTEIN RNFE"/>
    <property type="match status" value="1"/>
</dbReference>
<keyword evidence="2" id="KW-0813">Transport</keyword>
<evidence type="ECO:0000313" key="10">
    <source>
        <dbReference type="Proteomes" id="UP000295254"/>
    </source>
</evidence>
<dbReference type="Pfam" id="PF02508">
    <property type="entry name" value="Rnf-Nqr"/>
    <property type="match status" value="1"/>
</dbReference>
<proteinExistence type="predicted"/>
<evidence type="ECO:0000256" key="8">
    <source>
        <dbReference type="SAM" id="Phobius"/>
    </source>
</evidence>
<evidence type="ECO:0000313" key="9">
    <source>
        <dbReference type="EMBL" id="TDB68713.1"/>
    </source>
</evidence>
<dbReference type="InterPro" id="IPR003667">
    <property type="entry name" value="NqrDE/RnfAE"/>
</dbReference>
<dbReference type="RefSeq" id="WP_093226464.1">
    <property type="nucleotide sequence ID" value="NZ_LT629803.1"/>
</dbReference>
<evidence type="ECO:0000256" key="5">
    <source>
        <dbReference type="ARBA" id="ARBA00022967"/>
    </source>
</evidence>
<organism evidence="9 10">
    <name type="scientific">Pseudomonas vancouverensis</name>
    <dbReference type="NCBI Taxonomy" id="95300"/>
    <lineage>
        <taxon>Bacteria</taxon>
        <taxon>Pseudomonadati</taxon>
        <taxon>Pseudomonadota</taxon>
        <taxon>Gammaproteobacteria</taxon>
        <taxon>Pseudomonadales</taxon>
        <taxon>Pseudomonadaceae</taxon>
        <taxon>Pseudomonas</taxon>
    </lineage>
</organism>
<dbReference type="PANTHER" id="PTHR30586:SF0">
    <property type="entry name" value="ION-TRANSLOCATING OXIDOREDUCTASE COMPLEX SUBUNIT E"/>
    <property type="match status" value="1"/>
</dbReference>
<feature type="transmembrane region" description="Helical" evidence="8">
    <location>
        <begin position="167"/>
        <end position="188"/>
    </location>
</feature>
<accession>A0A1H2P836</accession>
<evidence type="ECO:0000256" key="2">
    <source>
        <dbReference type="ARBA" id="ARBA00022448"/>
    </source>
</evidence>
<feature type="transmembrane region" description="Helical" evidence="8">
    <location>
        <begin position="118"/>
        <end position="147"/>
    </location>
</feature>
<dbReference type="OrthoDB" id="7028957at2"/>
<dbReference type="EMBL" id="RRZK01000002">
    <property type="protein sequence ID" value="TDB68713.1"/>
    <property type="molecule type" value="Genomic_DNA"/>
</dbReference>